<name>A0AAD7SSC2_9TELE</name>
<reference evidence="1" key="1">
    <citation type="journal article" date="2023" name="Science">
        <title>Genome structures resolve the early diversification of teleost fishes.</title>
        <authorList>
            <person name="Parey E."/>
            <person name="Louis A."/>
            <person name="Montfort J."/>
            <person name="Bouchez O."/>
            <person name="Roques C."/>
            <person name="Iampietro C."/>
            <person name="Lluch J."/>
            <person name="Castinel A."/>
            <person name="Donnadieu C."/>
            <person name="Desvignes T."/>
            <person name="Floi Bucao C."/>
            <person name="Jouanno E."/>
            <person name="Wen M."/>
            <person name="Mejri S."/>
            <person name="Dirks R."/>
            <person name="Jansen H."/>
            <person name="Henkel C."/>
            <person name="Chen W.J."/>
            <person name="Zahm M."/>
            <person name="Cabau C."/>
            <person name="Klopp C."/>
            <person name="Thompson A.W."/>
            <person name="Robinson-Rechavi M."/>
            <person name="Braasch I."/>
            <person name="Lecointre G."/>
            <person name="Bobe J."/>
            <person name="Postlethwait J.H."/>
            <person name="Berthelot C."/>
            <person name="Roest Crollius H."/>
            <person name="Guiguen Y."/>
        </authorList>
    </citation>
    <scope>NUCLEOTIDE SEQUENCE</scope>
    <source>
        <strain evidence="1">NC1722</strain>
    </source>
</reference>
<organism evidence="1 2">
    <name type="scientific">Aldrovandia affinis</name>
    <dbReference type="NCBI Taxonomy" id="143900"/>
    <lineage>
        <taxon>Eukaryota</taxon>
        <taxon>Metazoa</taxon>
        <taxon>Chordata</taxon>
        <taxon>Craniata</taxon>
        <taxon>Vertebrata</taxon>
        <taxon>Euteleostomi</taxon>
        <taxon>Actinopterygii</taxon>
        <taxon>Neopterygii</taxon>
        <taxon>Teleostei</taxon>
        <taxon>Notacanthiformes</taxon>
        <taxon>Halosauridae</taxon>
        <taxon>Aldrovandia</taxon>
    </lineage>
</organism>
<dbReference type="AlphaFoldDB" id="A0AAD7SSC2"/>
<comment type="caution">
    <text evidence="1">The sequence shown here is derived from an EMBL/GenBank/DDBJ whole genome shotgun (WGS) entry which is preliminary data.</text>
</comment>
<sequence>MKYQKYITVMQLALGVTASNKEDCLPPKRRMWITPRSDASSTAASSVSLSLSQGRPSLRRIKGRIHRSKSLDSLDLLDSNRQLFIGRHPVGIAVVCCVR</sequence>
<proteinExistence type="predicted"/>
<protein>
    <submittedName>
        <fullName evidence="1">Uncharacterized protein</fullName>
    </submittedName>
</protein>
<accession>A0AAD7SSC2</accession>
<gene>
    <name evidence="1" type="ORF">AAFF_G00267690</name>
</gene>
<dbReference type="EMBL" id="JAINUG010000037">
    <property type="protein sequence ID" value="KAJ8407725.1"/>
    <property type="molecule type" value="Genomic_DNA"/>
</dbReference>
<keyword evidence="2" id="KW-1185">Reference proteome</keyword>
<evidence type="ECO:0000313" key="2">
    <source>
        <dbReference type="Proteomes" id="UP001221898"/>
    </source>
</evidence>
<evidence type="ECO:0000313" key="1">
    <source>
        <dbReference type="EMBL" id="KAJ8407725.1"/>
    </source>
</evidence>
<dbReference type="Proteomes" id="UP001221898">
    <property type="component" value="Unassembled WGS sequence"/>
</dbReference>